<dbReference type="AlphaFoldDB" id="R4YM81"/>
<feature type="region of interest" description="Disordered" evidence="1">
    <location>
        <begin position="24"/>
        <end position="50"/>
    </location>
</feature>
<name>R4YM81_OLEAN</name>
<dbReference type="HOGENOM" id="CLU_2634627_0_0_6"/>
<keyword evidence="3" id="KW-1185">Reference proteome</keyword>
<protein>
    <submittedName>
        <fullName evidence="2">Uncharacterized protein</fullName>
    </submittedName>
</protein>
<organism evidence="2 3">
    <name type="scientific">Oleispira antarctica RB-8</name>
    <dbReference type="NCBI Taxonomy" id="698738"/>
    <lineage>
        <taxon>Bacteria</taxon>
        <taxon>Pseudomonadati</taxon>
        <taxon>Pseudomonadota</taxon>
        <taxon>Gammaproteobacteria</taxon>
        <taxon>Oceanospirillales</taxon>
        <taxon>Oceanospirillaceae</taxon>
        <taxon>Oleispira</taxon>
    </lineage>
</organism>
<evidence type="ECO:0000313" key="2">
    <source>
        <dbReference type="EMBL" id="CCK76006.1"/>
    </source>
</evidence>
<sequence>MRLVLLLITALLIGFLLEKQLNARSSDSNTKPYSGITEEGVAPSPPKSQQDIKKLREDLNNLMLDTTDKEEKILNSL</sequence>
<gene>
    <name evidence="2" type="ORF">OLEAN_C18300</name>
</gene>
<dbReference type="Proteomes" id="UP000032749">
    <property type="component" value="Chromosome"/>
</dbReference>
<dbReference type="EMBL" id="FO203512">
    <property type="protein sequence ID" value="CCK76006.1"/>
    <property type="molecule type" value="Genomic_DNA"/>
</dbReference>
<accession>R4YM81</accession>
<evidence type="ECO:0000313" key="3">
    <source>
        <dbReference type="Proteomes" id="UP000032749"/>
    </source>
</evidence>
<dbReference type="KEGG" id="oai:OLEAN_C18300"/>
<proteinExistence type="predicted"/>
<evidence type="ECO:0000256" key="1">
    <source>
        <dbReference type="SAM" id="MobiDB-lite"/>
    </source>
</evidence>
<reference evidence="2 3" key="1">
    <citation type="journal article" date="2013" name="Nat. Commun.">
        <title>Genome sequence and functional genomic analysis of the oil-degrading bacterium Oleispira antarctica.</title>
        <authorList>
            <person name="Kube M."/>
            <person name="Chernikova T.N."/>
            <person name="Al-Ramahi Y."/>
            <person name="Beloqui A."/>
            <person name="Lopez-Cortez N."/>
            <person name="Guazzaroni M.E."/>
            <person name="Heipieper H.J."/>
            <person name="Klages S."/>
            <person name="Kotsyurbenko O.R."/>
            <person name="Langer I."/>
            <person name="Nechitaylo T.Y."/>
            <person name="Lunsdorf H."/>
            <person name="Fernandez M."/>
            <person name="Juarez S."/>
            <person name="Ciordia S."/>
            <person name="Singer A."/>
            <person name="Kagan O."/>
            <person name="Egorova O."/>
            <person name="Petit P.A."/>
            <person name="Stogios P."/>
            <person name="Kim Y."/>
            <person name="Tchigvintsev A."/>
            <person name="Flick R."/>
            <person name="Denaro R."/>
            <person name="Genovese M."/>
            <person name="Albar J.P."/>
            <person name="Reva O.N."/>
            <person name="Martinez-Gomariz M."/>
            <person name="Tran H."/>
            <person name="Ferrer M."/>
            <person name="Savchenko A."/>
            <person name="Yakunin A.F."/>
            <person name="Yakimov M.M."/>
            <person name="Golyshina O.V."/>
            <person name="Reinhardt R."/>
            <person name="Golyshin P.N."/>
        </authorList>
    </citation>
    <scope>NUCLEOTIDE SEQUENCE [LARGE SCALE GENOMIC DNA]</scope>
</reference>